<dbReference type="GO" id="GO:0005770">
    <property type="term" value="C:late endosome"/>
    <property type="evidence" value="ECO:0007669"/>
    <property type="project" value="TreeGrafter"/>
</dbReference>
<dbReference type="EMBL" id="QGMI01000043">
    <property type="protein sequence ID" value="TVY48551.1"/>
    <property type="molecule type" value="Genomic_DNA"/>
</dbReference>
<dbReference type="PANTHER" id="PTHR13847">
    <property type="entry name" value="SARCOSINE DEHYDROGENASE-RELATED"/>
    <property type="match status" value="1"/>
</dbReference>
<dbReference type="Gene3D" id="3.50.50.60">
    <property type="entry name" value="FAD/NAD(P)-binding domain"/>
    <property type="match status" value="1"/>
</dbReference>
<comment type="caution">
    <text evidence="2">The sequence shown here is derived from an EMBL/GenBank/DDBJ whole genome shotgun (WGS) entry which is preliminary data.</text>
</comment>
<keyword evidence="3" id="KW-1185">Reference proteome</keyword>
<feature type="domain" description="FAD dependent oxidoreductase" evidence="1">
    <location>
        <begin position="5"/>
        <end position="400"/>
    </location>
</feature>
<protein>
    <submittedName>
        <fullName evidence="2">Putative oxidoreductase</fullName>
    </submittedName>
</protein>
<accession>A0A8H8UKA7</accession>
<name>A0A8H8UKA7_9HELO</name>
<dbReference type="Gene3D" id="3.30.9.10">
    <property type="entry name" value="D-Amino Acid Oxidase, subunit A, domain 2"/>
    <property type="match status" value="1"/>
</dbReference>
<dbReference type="GO" id="GO:0042147">
    <property type="term" value="P:retrograde transport, endosome to Golgi"/>
    <property type="evidence" value="ECO:0007669"/>
    <property type="project" value="TreeGrafter"/>
</dbReference>
<evidence type="ECO:0000313" key="2">
    <source>
        <dbReference type="EMBL" id="TVY48551.1"/>
    </source>
</evidence>
<evidence type="ECO:0000313" key="3">
    <source>
        <dbReference type="Proteomes" id="UP000443090"/>
    </source>
</evidence>
<dbReference type="InterPro" id="IPR036188">
    <property type="entry name" value="FAD/NAD-bd_sf"/>
</dbReference>
<proteinExistence type="predicted"/>
<dbReference type="Pfam" id="PF01266">
    <property type="entry name" value="DAO"/>
    <property type="match status" value="1"/>
</dbReference>
<reference evidence="2 3" key="1">
    <citation type="submission" date="2018-05" db="EMBL/GenBank/DDBJ databases">
        <title>Genome sequencing and assembly of the regulated plant pathogen Lachnellula willkommii and related sister species for the development of diagnostic species identification markers.</title>
        <authorList>
            <person name="Giroux E."/>
            <person name="Bilodeau G."/>
        </authorList>
    </citation>
    <scope>NUCLEOTIDE SEQUENCE [LARGE SCALE GENOMIC DNA]</scope>
    <source>
        <strain evidence="2 3">CBS 160.35</strain>
    </source>
</reference>
<dbReference type="AlphaFoldDB" id="A0A8H8UKA7"/>
<dbReference type="SUPFAM" id="SSF51905">
    <property type="entry name" value="FAD/NAD(P)-binding domain"/>
    <property type="match status" value="1"/>
</dbReference>
<sequence length="415" mass="44292">MAQSIIILGSGIIGVSTAYYLSESSPASSIHLVEPSPELFASASGFAGGFLAADWFSPSVAALGKLSFEQHKRLAEEFGGEEKWGYSRSTGLSYTAGRGSRTGRRGDDWLRQDSSRSDTAVGLSEFADGHAGLSGPEWLSRSAGDKIDSISEEGSTAQVDPRRLCQFLLAACLERGVELHHPARAVSIDKDMRDELSSIRLINSKINIVSDIPCSKILIAAGAWSTQVFSTLFPTSQTIIPISSLAGHSLVVRSPRWSKEHEEKGCHAIFTSDEDGYSPELFSRMGGEIYIAGLNDASLALPELATNSKIEEGAVNKLKKTAQKLLGTSEKLEGIELVRKGLCFRPVTKKCTPIMAKIHDENLGGLSTRGAGEGGVWLAAGHGPWGISLSLGTGKVMSEMILGKPTSVDIEGLRL</sequence>
<dbReference type="InterPro" id="IPR006076">
    <property type="entry name" value="FAD-dep_OxRdtase"/>
</dbReference>
<dbReference type="GO" id="GO:0005829">
    <property type="term" value="C:cytosol"/>
    <property type="evidence" value="ECO:0007669"/>
    <property type="project" value="GOC"/>
</dbReference>
<dbReference type="OrthoDB" id="498204at2759"/>
<organism evidence="2 3">
    <name type="scientific">Lachnellula occidentalis</name>
    <dbReference type="NCBI Taxonomy" id="215460"/>
    <lineage>
        <taxon>Eukaryota</taxon>
        <taxon>Fungi</taxon>
        <taxon>Dikarya</taxon>
        <taxon>Ascomycota</taxon>
        <taxon>Pezizomycotina</taxon>
        <taxon>Leotiomycetes</taxon>
        <taxon>Helotiales</taxon>
        <taxon>Lachnaceae</taxon>
        <taxon>Lachnellula</taxon>
    </lineage>
</organism>
<dbReference type="PANTHER" id="PTHR13847:SF185">
    <property type="entry name" value="FAD DEPENDENT OXIDOREDUCTASE SUPERFAMILY (AFU_ORTHOLOGUE AFUA_3G02360)"/>
    <property type="match status" value="1"/>
</dbReference>
<dbReference type="Proteomes" id="UP000443090">
    <property type="component" value="Unassembled WGS sequence"/>
</dbReference>
<evidence type="ECO:0000259" key="1">
    <source>
        <dbReference type="Pfam" id="PF01266"/>
    </source>
</evidence>
<gene>
    <name evidence="2" type="ORF">LOCC1_G000880</name>
</gene>